<accession>A0A7C3VGK3</accession>
<comment type="caution">
    <text evidence="1">The sequence shown here is derived from an EMBL/GenBank/DDBJ whole genome shotgun (WGS) entry which is preliminary data.</text>
</comment>
<protein>
    <submittedName>
        <fullName evidence="1">Uncharacterized protein</fullName>
    </submittedName>
</protein>
<dbReference type="AlphaFoldDB" id="A0A7C3VGK3"/>
<name>A0A7C3VGK3_9CYAN</name>
<dbReference type="EMBL" id="DSPX01000073">
    <property type="protein sequence ID" value="HGG00519.1"/>
    <property type="molecule type" value="Genomic_DNA"/>
</dbReference>
<gene>
    <name evidence="1" type="ORF">ENR15_07670</name>
</gene>
<proteinExistence type="predicted"/>
<organism evidence="1">
    <name type="scientific">Planktothricoides sp. SpSt-374</name>
    <dbReference type="NCBI Taxonomy" id="2282167"/>
    <lineage>
        <taxon>Bacteria</taxon>
        <taxon>Bacillati</taxon>
        <taxon>Cyanobacteriota</taxon>
        <taxon>Cyanophyceae</taxon>
        <taxon>Oscillatoriophycideae</taxon>
        <taxon>Oscillatoriales</taxon>
        <taxon>Oscillatoriaceae</taxon>
        <taxon>Planktothricoides</taxon>
    </lineage>
</organism>
<sequence>MGTPQLANLVCIDILAYFDWAPPWGDWGTGGPGDGGTGGLGDGETWRRGDGVVWAKSQLQTITFGFINQWLGYLPIEDFQPSRG</sequence>
<reference evidence="1" key="1">
    <citation type="journal article" date="2020" name="mSystems">
        <title>Genome- and Community-Level Interaction Insights into Carbon Utilization and Element Cycling Functions of Hydrothermarchaeota in Hydrothermal Sediment.</title>
        <authorList>
            <person name="Zhou Z."/>
            <person name="Liu Y."/>
            <person name="Xu W."/>
            <person name="Pan J."/>
            <person name="Luo Z.H."/>
            <person name="Li M."/>
        </authorList>
    </citation>
    <scope>NUCLEOTIDE SEQUENCE [LARGE SCALE GENOMIC DNA]</scope>
    <source>
        <strain evidence="1">SpSt-374</strain>
    </source>
</reference>
<evidence type="ECO:0000313" key="1">
    <source>
        <dbReference type="EMBL" id="HGG00519.1"/>
    </source>
</evidence>